<sequence>MISKNQIKYVRQLEQKKFRKAENLFIAEGHKVVGDLISAGYRPTQLFATKEWLCQHPSDAAYIEVTDDELARLSLQQHPQQVLALFPIPDYSTALVMPSKANNGISCTSQAAKPIANAKSLSILLDNVQDPGNLGTIIRIADWFGIDTIYCSTGTVDAWNPKVIQATMGSIARVRIVYVDPIELFDTLPTDYPIYGTFLDGENIYTQNLTPYGLIVMGNEGNGISDAVRARVTQKILIPDFHNGNTADSLNVAIATAITCSEFRRRGL</sequence>
<dbReference type="InterPro" id="IPR051259">
    <property type="entry name" value="rRNA_Methyltransferase"/>
</dbReference>
<dbReference type="CDD" id="cd18109">
    <property type="entry name" value="SpoU-like_RNA-MTase"/>
    <property type="match status" value="1"/>
</dbReference>
<dbReference type="SMART" id="SM00967">
    <property type="entry name" value="SpoU_sub_bind"/>
    <property type="match status" value="1"/>
</dbReference>
<gene>
    <name evidence="5" type="ORF">SAMN05216463_11530</name>
</gene>
<dbReference type="PANTHER" id="PTHR43191">
    <property type="entry name" value="RRNA METHYLTRANSFERASE 3"/>
    <property type="match status" value="1"/>
</dbReference>
<dbReference type="GO" id="GO:0005737">
    <property type="term" value="C:cytoplasm"/>
    <property type="evidence" value="ECO:0007669"/>
    <property type="project" value="UniProtKB-ARBA"/>
</dbReference>
<dbReference type="InterPro" id="IPR029064">
    <property type="entry name" value="Ribosomal_eL30-like_sf"/>
</dbReference>
<dbReference type="EMBL" id="FRBD01000015">
    <property type="protein sequence ID" value="SHK88278.1"/>
    <property type="molecule type" value="Genomic_DNA"/>
</dbReference>
<dbReference type="Gene3D" id="3.40.1280.10">
    <property type="match status" value="1"/>
</dbReference>
<evidence type="ECO:0000256" key="3">
    <source>
        <dbReference type="ARBA" id="ARBA00022679"/>
    </source>
</evidence>
<dbReference type="InterPro" id="IPR029028">
    <property type="entry name" value="Alpha/beta_knot_MTases"/>
</dbReference>
<dbReference type="GO" id="GO:0008173">
    <property type="term" value="F:RNA methyltransferase activity"/>
    <property type="evidence" value="ECO:0007669"/>
    <property type="project" value="InterPro"/>
</dbReference>
<dbReference type="SUPFAM" id="SSF75217">
    <property type="entry name" value="alpha/beta knot"/>
    <property type="match status" value="1"/>
</dbReference>
<evidence type="ECO:0000313" key="5">
    <source>
        <dbReference type="EMBL" id="SHK88278.1"/>
    </source>
</evidence>
<dbReference type="Pfam" id="PF22435">
    <property type="entry name" value="MRM3-like_sub_bind"/>
    <property type="match status" value="1"/>
</dbReference>
<dbReference type="InterPro" id="IPR053888">
    <property type="entry name" value="MRM3-like_sub_bind"/>
</dbReference>
<evidence type="ECO:0000259" key="4">
    <source>
        <dbReference type="SMART" id="SM00967"/>
    </source>
</evidence>
<dbReference type="AlphaFoldDB" id="A0A1M6W3S0"/>
<dbReference type="InterPro" id="IPR001537">
    <property type="entry name" value="SpoU_MeTrfase"/>
</dbReference>
<dbReference type="GO" id="GO:0032259">
    <property type="term" value="P:methylation"/>
    <property type="evidence" value="ECO:0007669"/>
    <property type="project" value="UniProtKB-KW"/>
</dbReference>
<dbReference type="RefSeq" id="WP_073209165.1">
    <property type="nucleotide sequence ID" value="NZ_FRBD01000015.1"/>
</dbReference>
<dbReference type="Gene3D" id="3.30.1330.30">
    <property type="match status" value="1"/>
</dbReference>
<evidence type="ECO:0000256" key="2">
    <source>
        <dbReference type="ARBA" id="ARBA00022603"/>
    </source>
</evidence>
<keyword evidence="2 5" id="KW-0489">Methyltransferase</keyword>
<dbReference type="PANTHER" id="PTHR43191:SF2">
    <property type="entry name" value="RRNA METHYLTRANSFERASE 3, MITOCHONDRIAL"/>
    <property type="match status" value="1"/>
</dbReference>
<dbReference type="Proteomes" id="UP000184130">
    <property type="component" value="Unassembled WGS sequence"/>
</dbReference>
<dbReference type="OrthoDB" id="9785673at2"/>
<dbReference type="GO" id="GO:0006396">
    <property type="term" value="P:RNA processing"/>
    <property type="evidence" value="ECO:0007669"/>
    <property type="project" value="InterPro"/>
</dbReference>
<comment type="similarity">
    <text evidence="1">Belongs to the class IV-like SAM-binding methyltransferase superfamily. RNA methyltransferase TrmH family.</text>
</comment>
<reference evidence="5 6" key="1">
    <citation type="submission" date="2016-11" db="EMBL/GenBank/DDBJ databases">
        <authorList>
            <person name="Jaros S."/>
            <person name="Januszkiewicz K."/>
            <person name="Wedrychowicz H."/>
        </authorList>
    </citation>
    <scope>NUCLEOTIDE SEQUENCE [LARGE SCALE GENOMIC DNA]</scope>
    <source>
        <strain evidence="5 6">KHT3</strain>
    </source>
</reference>
<proteinExistence type="inferred from homology"/>
<organism evidence="5 6">
    <name type="scientific">Xylanibacter ruminicola</name>
    <name type="common">Prevotella ruminicola</name>
    <dbReference type="NCBI Taxonomy" id="839"/>
    <lineage>
        <taxon>Bacteria</taxon>
        <taxon>Pseudomonadati</taxon>
        <taxon>Bacteroidota</taxon>
        <taxon>Bacteroidia</taxon>
        <taxon>Bacteroidales</taxon>
        <taxon>Prevotellaceae</taxon>
        <taxon>Xylanibacter</taxon>
    </lineage>
</organism>
<evidence type="ECO:0000313" key="6">
    <source>
        <dbReference type="Proteomes" id="UP000184130"/>
    </source>
</evidence>
<accession>A0A1M6W3S0</accession>
<dbReference type="SUPFAM" id="SSF55315">
    <property type="entry name" value="L30e-like"/>
    <property type="match status" value="1"/>
</dbReference>
<feature type="domain" description="RNA 2-O ribose methyltransferase substrate binding" evidence="4">
    <location>
        <begin position="26"/>
        <end position="92"/>
    </location>
</feature>
<protein>
    <submittedName>
        <fullName evidence="5">RNA methyltransferase, TrmH family</fullName>
    </submittedName>
</protein>
<name>A0A1M6W3S0_XYLRU</name>
<dbReference type="Pfam" id="PF00588">
    <property type="entry name" value="SpoU_methylase"/>
    <property type="match status" value="1"/>
</dbReference>
<keyword evidence="3 5" id="KW-0808">Transferase</keyword>
<dbReference type="InterPro" id="IPR013123">
    <property type="entry name" value="SpoU_subst-bd"/>
</dbReference>
<evidence type="ECO:0000256" key="1">
    <source>
        <dbReference type="ARBA" id="ARBA00007228"/>
    </source>
</evidence>
<dbReference type="InterPro" id="IPR029026">
    <property type="entry name" value="tRNA_m1G_MTases_N"/>
</dbReference>
<dbReference type="GO" id="GO:0003723">
    <property type="term" value="F:RNA binding"/>
    <property type="evidence" value="ECO:0007669"/>
    <property type="project" value="InterPro"/>
</dbReference>